<evidence type="ECO:0000259" key="2">
    <source>
        <dbReference type="Pfam" id="PF20434"/>
    </source>
</evidence>
<dbReference type="PANTHER" id="PTHR48081">
    <property type="entry name" value="AB HYDROLASE SUPERFAMILY PROTEIN C4A8.06C"/>
    <property type="match status" value="1"/>
</dbReference>
<dbReference type="Gene3D" id="3.40.50.1820">
    <property type="entry name" value="alpha/beta hydrolase"/>
    <property type="match status" value="1"/>
</dbReference>
<accession>E7C6Z2</accession>
<dbReference type="EMBL" id="GU568008">
    <property type="protein sequence ID" value="ADI23216.1"/>
    <property type="molecule type" value="Genomic_DNA"/>
</dbReference>
<feature type="domain" description="BD-FAE-like" evidence="2">
    <location>
        <begin position="21"/>
        <end position="258"/>
    </location>
</feature>
<proteinExistence type="predicted"/>
<dbReference type="Pfam" id="PF20434">
    <property type="entry name" value="BD-FAE"/>
    <property type="match status" value="1"/>
</dbReference>
<dbReference type="SUPFAM" id="SSF53474">
    <property type="entry name" value="alpha/beta-Hydrolases"/>
    <property type="match status" value="1"/>
</dbReference>
<evidence type="ECO:0000313" key="3">
    <source>
        <dbReference type="EMBL" id="ADI23216.1"/>
    </source>
</evidence>
<dbReference type="GO" id="GO:0016787">
    <property type="term" value="F:hydrolase activity"/>
    <property type="evidence" value="ECO:0007669"/>
    <property type="project" value="UniProtKB-KW"/>
</dbReference>
<reference evidence="3" key="1">
    <citation type="submission" date="2010-01" db="EMBL/GenBank/DDBJ databases">
        <title>Genome fragments of uncultured bacteria from the North Pacific subtropical Gyre.</title>
        <authorList>
            <person name="Pham V.D."/>
            <person name="Delong E.F."/>
        </authorList>
    </citation>
    <scope>NUCLEOTIDE SEQUENCE</scope>
</reference>
<dbReference type="AlphaFoldDB" id="E7C6Z2"/>
<sequence length="296" mass="32532">MIVHEKDVIYGRVGGAALLADLAYPSDRESLPAIMYVHGGRWFMGVRAGNALWEDLNVVKWAERGFFAVSIDYRLLGSSPAPAPYEDVQCAIRWLHANAGEYGIDPNRVYLIGDSAGGHLVSLAATLGEGPYARTGGWADASNEIRAVVSAAGAYDLNTLDWGDAWEPFVTVADSVDRQISAFRQAPAMNLSPAQWAELDELDPWVGNRREFRTGEEARRLASPLYQIGSTTKPMLVIHSDDDFSVPIQQAHDMVQALKNAGIYHRFVHYADRGHMAVTADVIDETLAFIAEVESR</sequence>
<dbReference type="InterPro" id="IPR050300">
    <property type="entry name" value="GDXG_lipolytic_enzyme"/>
</dbReference>
<keyword evidence="1" id="KW-0378">Hydrolase</keyword>
<protein>
    <submittedName>
        <fullName evidence="3">Esterase/lipase</fullName>
    </submittedName>
</protein>
<dbReference type="InterPro" id="IPR049492">
    <property type="entry name" value="BD-FAE-like_dom"/>
</dbReference>
<dbReference type="InterPro" id="IPR029058">
    <property type="entry name" value="AB_hydrolase_fold"/>
</dbReference>
<evidence type="ECO:0000256" key="1">
    <source>
        <dbReference type="ARBA" id="ARBA00022801"/>
    </source>
</evidence>
<dbReference type="PANTHER" id="PTHR48081:SF33">
    <property type="entry name" value="KYNURENINE FORMAMIDASE"/>
    <property type="match status" value="1"/>
</dbReference>
<organism evidence="3">
    <name type="scientific">uncultured Gemmatimonadales bacterium HF0770_11C06</name>
    <dbReference type="NCBI Taxonomy" id="723616"/>
    <lineage>
        <taxon>Bacteria</taxon>
        <taxon>Pseudomonadati</taxon>
        <taxon>Gemmatimonadota</taxon>
        <taxon>Gemmatimonadia</taxon>
        <taxon>Gemmatimonadales</taxon>
        <taxon>environmental samples</taxon>
    </lineage>
</organism>
<name>E7C6Z2_9BACT</name>